<keyword evidence="1" id="KW-0378">Hydrolase</keyword>
<dbReference type="RefSeq" id="WP_162844911.1">
    <property type="nucleotide sequence ID" value="NZ_OMKW01000003.1"/>
</dbReference>
<evidence type="ECO:0000313" key="1">
    <source>
        <dbReference type="EMBL" id="SPF30263.1"/>
    </source>
</evidence>
<dbReference type="Gene3D" id="1.10.150.240">
    <property type="entry name" value="Putative phosphatase, domain 2"/>
    <property type="match status" value="1"/>
</dbReference>
<dbReference type="Gene3D" id="3.40.50.1000">
    <property type="entry name" value="HAD superfamily/HAD-like"/>
    <property type="match status" value="1"/>
</dbReference>
<proteinExistence type="predicted"/>
<dbReference type="InterPro" id="IPR036412">
    <property type="entry name" value="HAD-like_sf"/>
</dbReference>
<sequence length="237" mass="25513">MDGILFGSVGVIAETSHLQRAAFNEAFAKAGLDWRWEEEEYNRMLKQSGGANRIRSYADARRDKLTEDQVTELHLSKTKLFDETMVEEGLRPRPGIQRLLREARAAGLATAFVTTTSQANIDAMLAALGETIEADMFDLITTAGMVDNGKPAPDIYTLAIERLNLTQAVAIEDSAPSMEAAVAAGLTCLVTPGAAHADDDFAKAAAVVAHLGDPENHVEGADLPDGFVTLDWLRSLA</sequence>
<dbReference type="EC" id="3.1.3.-" evidence="1"/>
<dbReference type="Proteomes" id="UP000244932">
    <property type="component" value="Unassembled WGS sequence"/>
</dbReference>
<organism evidence="1 2">
    <name type="scientific">Pontivivens insulae</name>
    <dbReference type="NCBI Taxonomy" id="1639689"/>
    <lineage>
        <taxon>Bacteria</taxon>
        <taxon>Pseudomonadati</taxon>
        <taxon>Pseudomonadota</taxon>
        <taxon>Alphaproteobacteria</taxon>
        <taxon>Rhodobacterales</taxon>
        <taxon>Paracoccaceae</taxon>
        <taxon>Pontivivens</taxon>
    </lineage>
</organism>
<dbReference type="PANTHER" id="PTHR42896">
    <property type="entry name" value="XYLULOSE-1,5-BISPHOSPHATE (XUBP) PHOSPHATASE"/>
    <property type="match status" value="1"/>
</dbReference>
<dbReference type="EMBL" id="OMKW01000003">
    <property type="protein sequence ID" value="SPF30263.1"/>
    <property type="molecule type" value="Genomic_DNA"/>
</dbReference>
<protein>
    <submittedName>
        <fullName evidence="1">Phosphorylated carbohydrates phosphatase</fullName>
        <ecNumber evidence="1">3.1.3.-</ecNumber>
    </submittedName>
</protein>
<accession>A0A2R8ADD6</accession>
<keyword evidence="2" id="KW-1185">Reference proteome</keyword>
<dbReference type="InterPro" id="IPR023198">
    <property type="entry name" value="PGP-like_dom2"/>
</dbReference>
<dbReference type="Pfam" id="PF00702">
    <property type="entry name" value="Hydrolase"/>
    <property type="match status" value="1"/>
</dbReference>
<dbReference type="GO" id="GO:0016787">
    <property type="term" value="F:hydrolase activity"/>
    <property type="evidence" value="ECO:0007669"/>
    <property type="project" value="UniProtKB-KW"/>
</dbReference>
<gene>
    <name evidence="1" type="ORF">POI8812_02599</name>
</gene>
<dbReference type="AlphaFoldDB" id="A0A2R8ADD6"/>
<dbReference type="PANTHER" id="PTHR42896:SF2">
    <property type="entry name" value="CBBY-LIKE PROTEIN"/>
    <property type="match status" value="1"/>
</dbReference>
<dbReference type="InterPro" id="IPR006439">
    <property type="entry name" value="HAD-SF_hydro_IA"/>
</dbReference>
<dbReference type="SUPFAM" id="SSF56784">
    <property type="entry name" value="HAD-like"/>
    <property type="match status" value="1"/>
</dbReference>
<reference evidence="1 2" key="1">
    <citation type="submission" date="2018-03" db="EMBL/GenBank/DDBJ databases">
        <authorList>
            <person name="Keele B.F."/>
        </authorList>
    </citation>
    <scope>NUCLEOTIDE SEQUENCE [LARGE SCALE GENOMIC DNA]</scope>
    <source>
        <strain evidence="1 2">CeCT 8812</strain>
    </source>
</reference>
<dbReference type="InterPro" id="IPR044999">
    <property type="entry name" value="CbbY-like"/>
</dbReference>
<evidence type="ECO:0000313" key="2">
    <source>
        <dbReference type="Proteomes" id="UP000244932"/>
    </source>
</evidence>
<dbReference type="NCBIfam" id="TIGR01509">
    <property type="entry name" value="HAD-SF-IA-v3"/>
    <property type="match status" value="1"/>
</dbReference>
<name>A0A2R8ADD6_9RHOB</name>
<dbReference type="InterPro" id="IPR023214">
    <property type="entry name" value="HAD_sf"/>
</dbReference>